<evidence type="ECO:0000256" key="8">
    <source>
        <dbReference type="ARBA" id="ARBA00022881"/>
    </source>
</evidence>
<proteinExistence type="predicted"/>
<dbReference type="PROSITE" id="PS00211">
    <property type="entry name" value="ABC_TRANSPORTER_1"/>
    <property type="match status" value="1"/>
</dbReference>
<dbReference type="AlphaFoldDB" id="A0A383BEI8"/>
<dbReference type="EMBL" id="UINC01199701">
    <property type="protein sequence ID" value="SVE18249.1"/>
    <property type="molecule type" value="Genomic_DNA"/>
</dbReference>
<organism evidence="11">
    <name type="scientific">marine metagenome</name>
    <dbReference type="NCBI Taxonomy" id="408172"/>
    <lineage>
        <taxon>unclassified sequences</taxon>
        <taxon>metagenomes</taxon>
        <taxon>ecological metagenomes</taxon>
    </lineage>
</organism>
<dbReference type="Gene3D" id="1.20.1580.10">
    <property type="entry name" value="ABC transporter ATPase like domain"/>
    <property type="match status" value="1"/>
</dbReference>
<comment type="subcellular location">
    <subcellularLocation>
        <location evidence="1">Cytoplasm</location>
    </subcellularLocation>
</comment>
<dbReference type="GO" id="GO:0005737">
    <property type="term" value="C:cytoplasm"/>
    <property type="evidence" value="ECO:0007669"/>
    <property type="project" value="UniProtKB-SubCell"/>
</dbReference>
<keyword evidence="5" id="KW-0227">DNA damage</keyword>
<gene>
    <name evidence="11" type="ORF">METZ01_LOCUS471103</name>
</gene>
<evidence type="ECO:0000256" key="10">
    <source>
        <dbReference type="ARBA" id="ARBA00023204"/>
    </source>
</evidence>
<keyword evidence="10" id="KW-0234">DNA repair</keyword>
<keyword evidence="7" id="KW-0067">ATP-binding</keyword>
<dbReference type="PANTHER" id="PTHR43152">
    <property type="entry name" value="UVRABC SYSTEM PROTEIN A"/>
    <property type="match status" value="1"/>
</dbReference>
<evidence type="ECO:0000256" key="6">
    <source>
        <dbReference type="ARBA" id="ARBA00022769"/>
    </source>
</evidence>
<dbReference type="PANTHER" id="PTHR43152:SF3">
    <property type="entry name" value="UVRABC SYSTEM PROTEIN A"/>
    <property type="match status" value="1"/>
</dbReference>
<evidence type="ECO:0000256" key="7">
    <source>
        <dbReference type="ARBA" id="ARBA00022840"/>
    </source>
</evidence>
<reference evidence="11" key="1">
    <citation type="submission" date="2018-05" db="EMBL/GenBank/DDBJ databases">
        <authorList>
            <person name="Lanie J.A."/>
            <person name="Ng W.-L."/>
            <person name="Kazmierczak K.M."/>
            <person name="Andrzejewski T.M."/>
            <person name="Davidsen T.M."/>
            <person name="Wayne K.J."/>
            <person name="Tettelin H."/>
            <person name="Glass J.I."/>
            <person name="Rusch D."/>
            <person name="Podicherti R."/>
            <person name="Tsui H.-C.T."/>
            <person name="Winkler M.E."/>
        </authorList>
    </citation>
    <scope>NUCLEOTIDE SEQUENCE</scope>
</reference>
<sequence>VAGVREVAGAELVESLREVDQRPIGRTPRSTPATYVGFWNRIRQIFASTPAARARGWEARRFSFNVADGRCDACSGQGRKRMEMNFLPDMTVDCEVCLGRRFNPETLEIIYNGKSIADVLELTVEEGVRFFDSFRDLTRPLRALDSLGLGYLTLGQPSTTLSGGEAQRVKLAVELSKTTRGPGLYLFDEPTTGLHMKDVARLVEVLTELAAAGHAVVVIEHNLEVIAGADWLIDLGAGGGDAGGEL</sequence>
<dbReference type="SUPFAM" id="SSF52540">
    <property type="entry name" value="P-loop containing nucleoside triphosphate hydrolases"/>
    <property type="match status" value="1"/>
</dbReference>
<accession>A0A383BEI8</accession>
<keyword evidence="3" id="KW-0677">Repeat</keyword>
<dbReference type="GO" id="GO:0003677">
    <property type="term" value="F:DNA binding"/>
    <property type="evidence" value="ECO:0007669"/>
    <property type="project" value="UniProtKB-KW"/>
</dbReference>
<evidence type="ECO:0000256" key="4">
    <source>
        <dbReference type="ARBA" id="ARBA00022741"/>
    </source>
</evidence>
<feature type="non-terminal residue" evidence="11">
    <location>
        <position position="1"/>
    </location>
</feature>
<evidence type="ECO:0000256" key="1">
    <source>
        <dbReference type="ARBA" id="ARBA00004496"/>
    </source>
</evidence>
<dbReference type="GO" id="GO:0016887">
    <property type="term" value="F:ATP hydrolysis activity"/>
    <property type="evidence" value="ECO:0007669"/>
    <property type="project" value="InterPro"/>
</dbReference>
<feature type="non-terminal residue" evidence="11">
    <location>
        <position position="246"/>
    </location>
</feature>
<keyword evidence="8" id="KW-0267">Excision nuclease</keyword>
<evidence type="ECO:0000256" key="3">
    <source>
        <dbReference type="ARBA" id="ARBA00022737"/>
    </source>
</evidence>
<dbReference type="Gene3D" id="3.40.50.300">
    <property type="entry name" value="P-loop containing nucleotide triphosphate hydrolases"/>
    <property type="match status" value="1"/>
</dbReference>
<keyword evidence="9" id="KW-0238">DNA-binding</keyword>
<evidence type="ECO:0000313" key="11">
    <source>
        <dbReference type="EMBL" id="SVE18249.1"/>
    </source>
</evidence>
<keyword evidence="6" id="KW-0228">DNA excision</keyword>
<keyword evidence="4" id="KW-0547">Nucleotide-binding</keyword>
<dbReference type="InterPro" id="IPR017871">
    <property type="entry name" value="ABC_transporter-like_CS"/>
</dbReference>
<keyword evidence="2" id="KW-0963">Cytoplasm</keyword>
<evidence type="ECO:0000256" key="2">
    <source>
        <dbReference type="ARBA" id="ARBA00022490"/>
    </source>
</evidence>
<dbReference type="InterPro" id="IPR027417">
    <property type="entry name" value="P-loop_NTPase"/>
</dbReference>
<name>A0A383BEI8_9ZZZZ</name>
<evidence type="ECO:0008006" key="12">
    <source>
        <dbReference type="Google" id="ProtNLM"/>
    </source>
</evidence>
<dbReference type="GO" id="GO:0004518">
    <property type="term" value="F:nuclease activity"/>
    <property type="evidence" value="ECO:0007669"/>
    <property type="project" value="UniProtKB-KW"/>
</dbReference>
<protein>
    <recommendedName>
        <fullName evidence="12">ABC transporter domain-containing protein</fullName>
    </recommendedName>
</protein>
<dbReference type="GO" id="GO:0006281">
    <property type="term" value="P:DNA repair"/>
    <property type="evidence" value="ECO:0007669"/>
    <property type="project" value="UniProtKB-KW"/>
</dbReference>
<dbReference type="GO" id="GO:0005524">
    <property type="term" value="F:ATP binding"/>
    <property type="evidence" value="ECO:0007669"/>
    <property type="project" value="UniProtKB-KW"/>
</dbReference>
<evidence type="ECO:0000256" key="5">
    <source>
        <dbReference type="ARBA" id="ARBA00022763"/>
    </source>
</evidence>
<evidence type="ECO:0000256" key="9">
    <source>
        <dbReference type="ARBA" id="ARBA00023125"/>
    </source>
</evidence>